<dbReference type="SUPFAM" id="SSF52172">
    <property type="entry name" value="CheY-like"/>
    <property type="match status" value="1"/>
</dbReference>
<proteinExistence type="predicted"/>
<dbReference type="GO" id="GO:0000160">
    <property type="term" value="P:phosphorelay signal transduction system"/>
    <property type="evidence" value="ECO:0007669"/>
    <property type="project" value="InterPro"/>
</dbReference>
<feature type="domain" description="Response regulatory" evidence="7">
    <location>
        <begin position="3"/>
        <end position="119"/>
    </location>
</feature>
<dbReference type="CDD" id="cd06170">
    <property type="entry name" value="LuxR_C_like"/>
    <property type="match status" value="1"/>
</dbReference>
<evidence type="ECO:0000256" key="3">
    <source>
        <dbReference type="ARBA" id="ARBA00023125"/>
    </source>
</evidence>
<dbReference type="EMBL" id="JWJG01000028">
    <property type="protein sequence ID" value="KIF80238.1"/>
    <property type="molecule type" value="Genomic_DNA"/>
</dbReference>
<gene>
    <name evidence="8" type="ORF">TSA66_04525</name>
</gene>
<evidence type="ECO:0000259" key="7">
    <source>
        <dbReference type="PROSITE" id="PS50110"/>
    </source>
</evidence>
<dbReference type="GO" id="GO:0006355">
    <property type="term" value="P:regulation of DNA-templated transcription"/>
    <property type="evidence" value="ECO:0007669"/>
    <property type="project" value="InterPro"/>
</dbReference>
<evidence type="ECO:0000256" key="1">
    <source>
        <dbReference type="ARBA" id="ARBA00022553"/>
    </source>
</evidence>
<evidence type="ECO:0000313" key="9">
    <source>
        <dbReference type="Proteomes" id="UP000031572"/>
    </source>
</evidence>
<comment type="caution">
    <text evidence="8">The sequence shown here is derived from an EMBL/GenBank/DDBJ whole genome shotgun (WGS) entry which is preliminary data.</text>
</comment>
<reference evidence="8 9" key="1">
    <citation type="submission" date="2014-12" db="EMBL/GenBank/DDBJ databases">
        <title>Denitrispirillum autotrophicum gen. nov., sp. nov., Denitrifying, Facultatively Autotrophic Bacteria Isolated from Rice Paddy Soil.</title>
        <authorList>
            <person name="Ishii S."/>
            <person name="Ashida N."/>
            <person name="Ohno H."/>
            <person name="Otsuka S."/>
            <person name="Yokota A."/>
            <person name="Senoo K."/>
        </authorList>
    </citation>
    <scope>NUCLEOTIDE SEQUENCE [LARGE SCALE GENOMIC DNA]</scope>
    <source>
        <strain evidence="8 9">TSA66</strain>
    </source>
</reference>
<dbReference type="STRING" id="709839.TSA66_04525"/>
<dbReference type="PANTHER" id="PTHR43214">
    <property type="entry name" value="TWO-COMPONENT RESPONSE REGULATOR"/>
    <property type="match status" value="1"/>
</dbReference>
<keyword evidence="3" id="KW-0238">DNA-binding</keyword>
<evidence type="ECO:0000256" key="2">
    <source>
        <dbReference type="ARBA" id="ARBA00023015"/>
    </source>
</evidence>
<dbReference type="GO" id="GO:0003677">
    <property type="term" value="F:DNA binding"/>
    <property type="evidence" value="ECO:0007669"/>
    <property type="project" value="UniProtKB-KW"/>
</dbReference>
<dbReference type="Pfam" id="PF00196">
    <property type="entry name" value="GerE"/>
    <property type="match status" value="1"/>
</dbReference>
<evidence type="ECO:0000259" key="6">
    <source>
        <dbReference type="PROSITE" id="PS50043"/>
    </source>
</evidence>
<dbReference type="InterPro" id="IPR011006">
    <property type="entry name" value="CheY-like_superfamily"/>
</dbReference>
<dbReference type="InterPro" id="IPR058245">
    <property type="entry name" value="NreC/VraR/RcsB-like_REC"/>
</dbReference>
<feature type="modified residue" description="4-aspartylphosphate" evidence="5">
    <location>
        <position position="54"/>
    </location>
</feature>
<dbReference type="Pfam" id="PF00072">
    <property type="entry name" value="Response_reg"/>
    <property type="match status" value="1"/>
</dbReference>
<protein>
    <submittedName>
        <fullName evidence="8">LuxR family transcriptional regulator</fullName>
    </submittedName>
</protein>
<dbReference type="PRINTS" id="PR00038">
    <property type="entry name" value="HTHLUXR"/>
</dbReference>
<dbReference type="OrthoDB" id="9780593at2"/>
<dbReference type="RefSeq" id="WP_040039153.1">
    <property type="nucleotide sequence ID" value="NZ_JWJG01000028.1"/>
</dbReference>
<dbReference type="InterPro" id="IPR001789">
    <property type="entry name" value="Sig_transdc_resp-reg_receiver"/>
</dbReference>
<dbReference type="PROSITE" id="PS50110">
    <property type="entry name" value="RESPONSE_REGULATORY"/>
    <property type="match status" value="1"/>
</dbReference>
<dbReference type="CDD" id="cd17535">
    <property type="entry name" value="REC_NarL-like"/>
    <property type="match status" value="1"/>
</dbReference>
<evidence type="ECO:0000256" key="5">
    <source>
        <dbReference type="PROSITE-ProRule" id="PRU00169"/>
    </source>
</evidence>
<dbReference type="AlphaFoldDB" id="A0A0C1XZM2"/>
<evidence type="ECO:0000313" key="8">
    <source>
        <dbReference type="EMBL" id="KIF80238.1"/>
    </source>
</evidence>
<dbReference type="SMART" id="SM00448">
    <property type="entry name" value="REC"/>
    <property type="match status" value="1"/>
</dbReference>
<dbReference type="SMART" id="SM00421">
    <property type="entry name" value="HTH_LUXR"/>
    <property type="match status" value="1"/>
</dbReference>
<keyword evidence="1 5" id="KW-0597">Phosphoprotein</keyword>
<dbReference type="SUPFAM" id="SSF46894">
    <property type="entry name" value="C-terminal effector domain of the bipartite response regulators"/>
    <property type="match status" value="1"/>
</dbReference>
<dbReference type="InterPro" id="IPR016032">
    <property type="entry name" value="Sig_transdc_resp-reg_C-effctor"/>
</dbReference>
<keyword evidence="9" id="KW-1185">Reference proteome</keyword>
<dbReference type="Gene3D" id="3.40.50.2300">
    <property type="match status" value="1"/>
</dbReference>
<dbReference type="InterPro" id="IPR000792">
    <property type="entry name" value="Tscrpt_reg_LuxR_C"/>
</dbReference>
<feature type="domain" description="HTH luxR-type" evidence="6">
    <location>
        <begin position="142"/>
        <end position="207"/>
    </location>
</feature>
<sequence length="217" mass="23680">MIRILIADDHTILRDGLKQILSECPDMTVAGEADNGFDALAKVREQDWDVMVLDMAMPGKSGIDLLKQIKSEKPKLPVLILSMQKEDQYAVRSLKAGAAGYLCKDSASADLVQAIRKVAGGGMFISAAVAENLALRLTANAEAPPHTLLTDREYEVFRLIASGMGITAIGEQLHLSVKTISTHKTRIMQKMNFTTSTDLIRYALRHGLIDDNGQATE</sequence>
<keyword evidence="4" id="KW-0804">Transcription</keyword>
<dbReference type="Proteomes" id="UP000031572">
    <property type="component" value="Unassembled WGS sequence"/>
</dbReference>
<dbReference type="PROSITE" id="PS50043">
    <property type="entry name" value="HTH_LUXR_2"/>
    <property type="match status" value="1"/>
</dbReference>
<dbReference type="InterPro" id="IPR039420">
    <property type="entry name" value="WalR-like"/>
</dbReference>
<accession>A0A0C1XZM2</accession>
<keyword evidence="2" id="KW-0805">Transcription regulation</keyword>
<organism evidence="8 9">
    <name type="scientific">Noviherbaspirillum autotrophicum</name>
    <dbReference type="NCBI Taxonomy" id="709839"/>
    <lineage>
        <taxon>Bacteria</taxon>
        <taxon>Pseudomonadati</taxon>
        <taxon>Pseudomonadota</taxon>
        <taxon>Betaproteobacteria</taxon>
        <taxon>Burkholderiales</taxon>
        <taxon>Oxalobacteraceae</taxon>
        <taxon>Noviherbaspirillum</taxon>
    </lineage>
</organism>
<dbReference type="PANTHER" id="PTHR43214:SF41">
    <property type="entry name" value="NITRATE_NITRITE RESPONSE REGULATOR PROTEIN NARP"/>
    <property type="match status" value="1"/>
</dbReference>
<name>A0A0C1XZM2_9BURK</name>
<evidence type="ECO:0000256" key="4">
    <source>
        <dbReference type="ARBA" id="ARBA00023163"/>
    </source>
</evidence>